<dbReference type="SUPFAM" id="SSF49785">
    <property type="entry name" value="Galactose-binding domain-like"/>
    <property type="match status" value="1"/>
</dbReference>
<dbReference type="EMBL" id="JFBT01000001">
    <property type="protein sequence ID" value="EXG82979.1"/>
    <property type="molecule type" value="Genomic_DNA"/>
</dbReference>
<gene>
    <name evidence="10" type="ORF">CryarDRAFT_4185</name>
</gene>
<evidence type="ECO:0000256" key="6">
    <source>
        <dbReference type="ARBA" id="ARBA00023295"/>
    </source>
</evidence>
<dbReference type="GO" id="GO:0005990">
    <property type="term" value="P:lactose catabolic process"/>
    <property type="evidence" value="ECO:0007669"/>
    <property type="project" value="TreeGrafter"/>
</dbReference>
<evidence type="ECO:0000256" key="8">
    <source>
        <dbReference type="SAM" id="MobiDB-lite"/>
    </source>
</evidence>
<dbReference type="InterPro" id="IPR006103">
    <property type="entry name" value="Glyco_hydro_2_cat"/>
</dbReference>
<feature type="domain" description="Beta galactosidase small chain/" evidence="9">
    <location>
        <begin position="645"/>
        <end position="915"/>
    </location>
</feature>
<dbReference type="OrthoDB" id="9762066at2"/>
<dbReference type="PROSITE" id="PS00719">
    <property type="entry name" value="GLYCOSYL_HYDROL_F2_1"/>
    <property type="match status" value="1"/>
</dbReference>
<dbReference type="SMART" id="SM01038">
    <property type="entry name" value="Bgal_small_N"/>
    <property type="match status" value="1"/>
</dbReference>
<keyword evidence="5" id="KW-0378">Hydrolase</keyword>
<comment type="catalytic activity">
    <reaction evidence="1">
        <text>Hydrolysis of terminal non-reducing beta-D-galactose residues in beta-D-galactosides.</text>
        <dbReference type="EC" id="3.2.1.23"/>
    </reaction>
</comment>
<dbReference type="EC" id="3.2.1.23" evidence="3"/>
<evidence type="ECO:0000259" key="9">
    <source>
        <dbReference type="SMART" id="SM01038"/>
    </source>
</evidence>
<evidence type="ECO:0000256" key="2">
    <source>
        <dbReference type="ARBA" id="ARBA00007401"/>
    </source>
</evidence>
<dbReference type="InterPro" id="IPR004199">
    <property type="entry name" value="B-gal_small/dom_5"/>
</dbReference>
<dbReference type="InterPro" id="IPR006101">
    <property type="entry name" value="Glyco_hydro_2"/>
</dbReference>
<keyword evidence="6" id="KW-0326">Glycosidase</keyword>
<accession>A0A010ZWD5</accession>
<dbReference type="Pfam" id="PF16353">
    <property type="entry name" value="LacZ_4"/>
    <property type="match status" value="1"/>
</dbReference>
<dbReference type="InterPro" id="IPR023232">
    <property type="entry name" value="Glyco_hydro_2_AS"/>
</dbReference>
<reference evidence="10 11" key="1">
    <citation type="submission" date="2013-07" db="EMBL/GenBank/DDBJ databases">
        <authorList>
            <consortium name="DOE Joint Genome Institute"/>
            <person name="Eisen J."/>
            <person name="Huntemann M."/>
            <person name="Han J."/>
            <person name="Chen A."/>
            <person name="Kyrpides N."/>
            <person name="Mavromatis K."/>
            <person name="Markowitz V."/>
            <person name="Palaniappan K."/>
            <person name="Ivanova N."/>
            <person name="Schaumberg A."/>
            <person name="Pati A."/>
            <person name="Liolios K."/>
            <person name="Nordberg H.P."/>
            <person name="Cantor M.N."/>
            <person name="Hua S.X."/>
            <person name="Woyke T."/>
        </authorList>
    </citation>
    <scope>NUCLEOTIDE SEQUENCE [LARGE SCALE GENOMIC DNA]</scope>
    <source>
        <strain evidence="10 11">DSM 44712</strain>
    </source>
</reference>
<dbReference type="Pfam" id="PF02837">
    <property type="entry name" value="Glyco_hydro_2_N"/>
    <property type="match status" value="1"/>
</dbReference>
<dbReference type="GO" id="GO:0004565">
    <property type="term" value="F:beta-galactosidase activity"/>
    <property type="evidence" value="ECO:0007669"/>
    <property type="project" value="UniProtKB-EC"/>
</dbReference>
<dbReference type="InterPro" id="IPR017853">
    <property type="entry name" value="GH"/>
</dbReference>
<dbReference type="InterPro" id="IPR014718">
    <property type="entry name" value="GH-type_carb-bd"/>
</dbReference>
<organism evidence="10 11">
    <name type="scientific">Cryptosporangium arvum DSM 44712</name>
    <dbReference type="NCBI Taxonomy" id="927661"/>
    <lineage>
        <taxon>Bacteria</taxon>
        <taxon>Bacillati</taxon>
        <taxon>Actinomycetota</taxon>
        <taxon>Actinomycetes</taxon>
        <taxon>Cryptosporangiales</taxon>
        <taxon>Cryptosporangiaceae</taxon>
        <taxon>Cryptosporangium</taxon>
    </lineage>
</organism>
<dbReference type="GO" id="GO:0030246">
    <property type="term" value="F:carbohydrate binding"/>
    <property type="evidence" value="ECO:0007669"/>
    <property type="project" value="InterPro"/>
</dbReference>
<dbReference type="PANTHER" id="PTHR46323">
    <property type="entry name" value="BETA-GALACTOSIDASE"/>
    <property type="match status" value="1"/>
</dbReference>
<dbReference type="Pfam" id="PF02836">
    <property type="entry name" value="Glyco_hydro_2_C"/>
    <property type="match status" value="1"/>
</dbReference>
<evidence type="ECO:0000313" key="10">
    <source>
        <dbReference type="EMBL" id="EXG82979.1"/>
    </source>
</evidence>
<dbReference type="InterPro" id="IPR050347">
    <property type="entry name" value="Bact_Beta-galactosidase"/>
</dbReference>
<sequence>MELARKGPGEGSLPPRARLNSSAPRQSLNGTWEFRLDEGEWTTIPVPSHWVLEGHGKPAYTNVRYPFAIDPPHPPDENPIGDYRLTFDAAEDFRDGAVLRFDGIESAAEIRFNGQLLGTTRGSRLTHEFAVEPRATGNVLEVRVAQFSDASYLEDQDMWWLPGIFRDVDLVATPAGGLRDVFAVADFDPGSGTGTLTVRTSAQARLRIPELAVDQTVHDSVVAVGTVQPWSPETPRLYAATVSTDAEEISLRLGFRRIEVCGAVLEFNGNPIQFRGVNRHEHHPERGRVVSPEDTRAELELMKRHNVNAVRTSHYPPAPGFLDLTDELGFYVVLECDLETHGFVEVGWRDNPSDDPEWESAYLDRMRRTVHRDKNHASVVVWSLGNEAGTGTNLEAMAAWTRAFDPSRLIHYEHDWASTYVDLYSRMYASHDEVERIGEEVLSPAPFGATPAELHRRELPFIQCEYAHAMGNGPGGLEEYQDLFDRYPRLAGGFIWEWVEHALAVTGSDGKRRMYYGGDFGEDIHDGNFVTDGLVSADREVRPGLTALAHWFSPVRIEVTASTVRIRNRYDHVDLGHLTFRWRTGDAGGVLSVPRATPGRTVEVPLPPEASGPWVTVEAVADAEHVIGSGQFTRFAPTGRPAPTTLPTREAFDPVSMRLRTLGGLTLDGPLVSLWRAPTDNDRYPGWDEPGLPPYAERWTEAGIDRLRTRLVSAGEVDGALRTVHRSTPPGRDFGVDSEFRWHQVSPDALLLDVVVTPRGVWPVEWARLGLDLVLPGAPAGLDWLGLGPGPAYPDLAAGVRYGTFHAEADELYTPYVRPQESGARRGVRTATVATSAGELRVTVLGDDEIAVTVSPWSRALIASTLHHHDLVADGRTYVSLDLAQSGVGTAACGPGVLPRYRLPARPARISLLLEANPA</sequence>
<dbReference type="InterPro" id="IPR023230">
    <property type="entry name" value="Glyco_hydro_2_CS"/>
</dbReference>
<dbReference type="HOGENOM" id="CLU_002346_0_0_11"/>
<dbReference type="PRINTS" id="PR00132">
    <property type="entry name" value="GLHYDRLASE2"/>
</dbReference>
<dbReference type="PANTHER" id="PTHR46323:SF2">
    <property type="entry name" value="BETA-GALACTOSIDASE"/>
    <property type="match status" value="1"/>
</dbReference>
<proteinExistence type="inferred from homology"/>
<dbReference type="InterPro" id="IPR008979">
    <property type="entry name" value="Galactose-bd-like_sf"/>
</dbReference>
<evidence type="ECO:0000256" key="7">
    <source>
        <dbReference type="ARBA" id="ARBA00032230"/>
    </source>
</evidence>
<keyword evidence="11" id="KW-1185">Reference proteome</keyword>
<dbReference type="InterPro" id="IPR011013">
    <property type="entry name" value="Gal_mutarotase_sf_dom"/>
</dbReference>
<feature type="region of interest" description="Disordered" evidence="8">
    <location>
        <begin position="1"/>
        <end position="24"/>
    </location>
</feature>
<name>A0A010ZWD5_9ACTN</name>
<comment type="similarity">
    <text evidence="2">Belongs to the glycosyl hydrolase 2 family.</text>
</comment>
<dbReference type="InterPro" id="IPR032312">
    <property type="entry name" value="LacZ_4"/>
</dbReference>
<dbReference type="SUPFAM" id="SSF49303">
    <property type="entry name" value="beta-Galactosidase/glucuronidase domain"/>
    <property type="match status" value="2"/>
</dbReference>
<evidence type="ECO:0000256" key="5">
    <source>
        <dbReference type="ARBA" id="ARBA00022801"/>
    </source>
</evidence>
<dbReference type="InterPro" id="IPR036156">
    <property type="entry name" value="Beta-gal/glucu_dom_sf"/>
</dbReference>
<dbReference type="PROSITE" id="PS00608">
    <property type="entry name" value="GLYCOSYL_HYDROL_F2_2"/>
    <property type="match status" value="1"/>
</dbReference>
<evidence type="ECO:0000313" key="11">
    <source>
        <dbReference type="Proteomes" id="UP000021053"/>
    </source>
</evidence>
<dbReference type="GO" id="GO:0009341">
    <property type="term" value="C:beta-galactosidase complex"/>
    <property type="evidence" value="ECO:0007669"/>
    <property type="project" value="InterPro"/>
</dbReference>
<dbReference type="AlphaFoldDB" id="A0A010ZWD5"/>
<evidence type="ECO:0000256" key="1">
    <source>
        <dbReference type="ARBA" id="ARBA00001412"/>
    </source>
</evidence>
<comment type="caution">
    <text evidence="10">The sequence shown here is derived from an EMBL/GenBank/DDBJ whole genome shotgun (WGS) entry which is preliminary data.</text>
</comment>
<dbReference type="Proteomes" id="UP000021053">
    <property type="component" value="Unassembled WGS sequence"/>
</dbReference>
<dbReference type="PATRIC" id="fig|927661.3.peg.4160"/>
<dbReference type="InterPro" id="IPR006104">
    <property type="entry name" value="Glyco_hydro_2_N"/>
</dbReference>
<dbReference type="SUPFAM" id="SSF74650">
    <property type="entry name" value="Galactose mutarotase-like"/>
    <property type="match status" value="1"/>
</dbReference>
<protein>
    <recommendedName>
        <fullName evidence="4">Beta-galactosidase</fullName>
        <ecNumber evidence="3">3.2.1.23</ecNumber>
    </recommendedName>
    <alternativeName>
        <fullName evidence="7">Lactase</fullName>
    </alternativeName>
</protein>
<dbReference type="Pfam" id="PF02929">
    <property type="entry name" value="Bgal_small_N"/>
    <property type="match status" value="1"/>
</dbReference>
<dbReference type="RefSeq" id="WP_035853102.1">
    <property type="nucleotide sequence ID" value="NZ_KK073874.1"/>
</dbReference>
<dbReference type="Gene3D" id="3.20.20.80">
    <property type="entry name" value="Glycosidases"/>
    <property type="match status" value="1"/>
</dbReference>
<dbReference type="SUPFAM" id="SSF51445">
    <property type="entry name" value="(Trans)glycosidases"/>
    <property type="match status" value="1"/>
</dbReference>
<evidence type="ECO:0000256" key="3">
    <source>
        <dbReference type="ARBA" id="ARBA00012756"/>
    </source>
</evidence>
<dbReference type="Gene3D" id="2.60.40.10">
    <property type="entry name" value="Immunoglobulins"/>
    <property type="match status" value="2"/>
</dbReference>
<evidence type="ECO:0000256" key="4">
    <source>
        <dbReference type="ARBA" id="ARBA00013303"/>
    </source>
</evidence>
<dbReference type="Gene3D" id="2.70.98.10">
    <property type="match status" value="1"/>
</dbReference>
<dbReference type="InterPro" id="IPR013783">
    <property type="entry name" value="Ig-like_fold"/>
</dbReference>
<dbReference type="Gene3D" id="2.60.120.260">
    <property type="entry name" value="Galactose-binding domain-like"/>
    <property type="match status" value="1"/>
</dbReference>